<evidence type="ECO:0000313" key="1">
    <source>
        <dbReference type="EMBL" id="RDX90763.1"/>
    </source>
</evidence>
<dbReference type="EMBL" id="QJKJ01005292">
    <property type="protein sequence ID" value="RDX90763.1"/>
    <property type="molecule type" value="Genomic_DNA"/>
</dbReference>
<evidence type="ECO:0000313" key="2">
    <source>
        <dbReference type="Proteomes" id="UP000257109"/>
    </source>
</evidence>
<reference evidence="1" key="1">
    <citation type="submission" date="2018-05" db="EMBL/GenBank/DDBJ databases">
        <title>Draft genome of Mucuna pruriens seed.</title>
        <authorList>
            <person name="Nnadi N.E."/>
            <person name="Vos R."/>
            <person name="Hasami M.H."/>
            <person name="Devisetty U.K."/>
            <person name="Aguiy J.C."/>
        </authorList>
    </citation>
    <scope>NUCLEOTIDE SEQUENCE [LARGE SCALE GENOMIC DNA]</scope>
    <source>
        <strain evidence="1">JCA_2017</strain>
    </source>
</reference>
<name>A0A371GK96_MUCPR</name>
<keyword evidence="2" id="KW-1185">Reference proteome</keyword>
<organism evidence="1 2">
    <name type="scientific">Mucuna pruriens</name>
    <name type="common">Velvet bean</name>
    <name type="synonym">Dolichos pruriens</name>
    <dbReference type="NCBI Taxonomy" id="157652"/>
    <lineage>
        <taxon>Eukaryota</taxon>
        <taxon>Viridiplantae</taxon>
        <taxon>Streptophyta</taxon>
        <taxon>Embryophyta</taxon>
        <taxon>Tracheophyta</taxon>
        <taxon>Spermatophyta</taxon>
        <taxon>Magnoliopsida</taxon>
        <taxon>eudicotyledons</taxon>
        <taxon>Gunneridae</taxon>
        <taxon>Pentapetalae</taxon>
        <taxon>rosids</taxon>
        <taxon>fabids</taxon>
        <taxon>Fabales</taxon>
        <taxon>Fabaceae</taxon>
        <taxon>Papilionoideae</taxon>
        <taxon>50 kb inversion clade</taxon>
        <taxon>NPAAA clade</taxon>
        <taxon>indigoferoid/millettioid clade</taxon>
        <taxon>Phaseoleae</taxon>
        <taxon>Mucuna</taxon>
    </lineage>
</organism>
<accession>A0A371GK96</accession>
<proteinExistence type="predicted"/>
<comment type="caution">
    <text evidence="1">The sequence shown here is derived from an EMBL/GenBank/DDBJ whole genome shotgun (WGS) entry which is preliminary data.</text>
</comment>
<gene>
    <name evidence="1" type="ORF">CR513_27345</name>
</gene>
<feature type="non-terminal residue" evidence="1">
    <location>
        <position position="1"/>
    </location>
</feature>
<dbReference type="Proteomes" id="UP000257109">
    <property type="component" value="Unassembled WGS sequence"/>
</dbReference>
<dbReference type="AlphaFoldDB" id="A0A371GK96"/>
<protein>
    <submittedName>
        <fullName evidence="1">Uncharacterized protein</fullName>
    </submittedName>
</protein>
<sequence>MEKNYFNWYLNNRCSRDMTRERFMFLDLRQHEGLVSFGSKPQRKNQWYRFYDRDLINKVKDPLHDIGSLMTRSKKKC</sequence>